<keyword evidence="3" id="KW-0804">Transcription</keyword>
<keyword evidence="2" id="KW-0238">DNA-binding</keyword>
<dbReference type="Gene3D" id="1.20.120.530">
    <property type="entry name" value="GntR ligand-binding domain-like"/>
    <property type="match status" value="1"/>
</dbReference>
<dbReference type="PROSITE" id="PS50949">
    <property type="entry name" value="HTH_GNTR"/>
    <property type="match status" value="1"/>
</dbReference>
<evidence type="ECO:0000256" key="1">
    <source>
        <dbReference type="ARBA" id="ARBA00023015"/>
    </source>
</evidence>
<dbReference type="Pfam" id="PF00392">
    <property type="entry name" value="GntR"/>
    <property type="match status" value="1"/>
</dbReference>
<proteinExistence type="predicted"/>
<dbReference type="InterPro" id="IPR000524">
    <property type="entry name" value="Tscrpt_reg_HTH_GntR"/>
</dbReference>
<dbReference type="PANTHER" id="PTHR43537:SF5">
    <property type="entry name" value="UXU OPERON TRANSCRIPTIONAL REGULATOR"/>
    <property type="match status" value="1"/>
</dbReference>
<reference evidence="5 6" key="1">
    <citation type="submission" date="2019-06" db="EMBL/GenBank/DDBJ databases">
        <title>Sequencing the genomes of 1000 actinobacteria strains.</title>
        <authorList>
            <person name="Klenk H.-P."/>
        </authorList>
    </citation>
    <scope>NUCLEOTIDE SEQUENCE [LARGE SCALE GENOMIC DNA]</scope>
    <source>
        <strain evidence="5 6">DSM 45301</strain>
    </source>
</reference>
<dbReference type="EMBL" id="VFPA01000003">
    <property type="protein sequence ID" value="TQM09198.1"/>
    <property type="molecule type" value="Genomic_DNA"/>
</dbReference>
<organism evidence="5 6">
    <name type="scientific">Pseudonocardia kunmingensis</name>
    <dbReference type="NCBI Taxonomy" id="630975"/>
    <lineage>
        <taxon>Bacteria</taxon>
        <taxon>Bacillati</taxon>
        <taxon>Actinomycetota</taxon>
        <taxon>Actinomycetes</taxon>
        <taxon>Pseudonocardiales</taxon>
        <taxon>Pseudonocardiaceae</taxon>
        <taxon>Pseudonocardia</taxon>
    </lineage>
</organism>
<keyword evidence="1" id="KW-0805">Transcription regulation</keyword>
<dbReference type="CDD" id="cd07377">
    <property type="entry name" value="WHTH_GntR"/>
    <property type="match status" value="1"/>
</dbReference>
<dbReference type="GO" id="GO:0003700">
    <property type="term" value="F:DNA-binding transcription factor activity"/>
    <property type="evidence" value="ECO:0007669"/>
    <property type="project" value="InterPro"/>
</dbReference>
<dbReference type="AlphaFoldDB" id="A0A543DIN8"/>
<dbReference type="RefSeq" id="WP_142057225.1">
    <property type="nucleotide sequence ID" value="NZ_VFPA01000003.1"/>
</dbReference>
<dbReference type="Proteomes" id="UP000315677">
    <property type="component" value="Unassembled WGS sequence"/>
</dbReference>
<dbReference type="SUPFAM" id="SSF46785">
    <property type="entry name" value="Winged helix' DNA-binding domain"/>
    <property type="match status" value="1"/>
</dbReference>
<dbReference type="PRINTS" id="PR00035">
    <property type="entry name" value="HTHGNTR"/>
</dbReference>
<evidence type="ECO:0000313" key="5">
    <source>
        <dbReference type="EMBL" id="TQM09198.1"/>
    </source>
</evidence>
<dbReference type="Gene3D" id="1.10.10.10">
    <property type="entry name" value="Winged helix-like DNA-binding domain superfamily/Winged helix DNA-binding domain"/>
    <property type="match status" value="1"/>
</dbReference>
<evidence type="ECO:0000259" key="4">
    <source>
        <dbReference type="PROSITE" id="PS50949"/>
    </source>
</evidence>
<keyword evidence="6" id="KW-1185">Reference proteome</keyword>
<gene>
    <name evidence="5" type="ORF">FB558_4948</name>
</gene>
<evidence type="ECO:0000256" key="2">
    <source>
        <dbReference type="ARBA" id="ARBA00023125"/>
    </source>
</evidence>
<name>A0A543DIN8_9PSEU</name>
<dbReference type="SUPFAM" id="SSF48008">
    <property type="entry name" value="GntR ligand-binding domain-like"/>
    <property type="match status" value="1"/>
</dbReference>
<dbReference type="InterPro" id="IPR011711">
    <property type="entry name" value="GntR_C"/>
</dbReference>
<sequence>MAVTDEAILEIKAMIRSGELRPGDRLPPEKELSEALGLSRSSLREAVKALAIIRVLDVRRGDGTYVTSLTPELLLDAMSFVVDLHQDASVLELFEVRRILEPAAAALATPRTTPADVAHLRGLLVAVDDTTSVDELVAHDEVFHRYLADLAGNSYLAGLLETLSSSTLRARIWRGLTQEGSVERTLAEHRVIVDALAGGDAALVAAHVTVHINGVVDWLRRCITPEVIDRRPPSVEAGS</sequence>
<dbReference type="GO" id="GO:0003677">
    <property type="term" value="F:DNA binding"/>
    <property type="evidence" value="ECO:0007669"/>
    <property type="project" value="UniProtKB-KW"/>
</dbReference>
<dbReference type="SMART" id="SM00895">
    <property type="entry name" value="FCD"/>
    <property type="match status" value="1"/>
</dbReference>
<evidence type="ECO:0000313" key="6">
    <source>
        <dbReference type="Proteomes" id="UP000315677"/>
    </source>
</evidence>
<accession>A0A543DIN8</accession>
<dbReference type="Pfam" id="PF07729">
    <property type="entry name" value="FCD"/>
    <property type="match status" value="1"/>
</dbReference>
<dbReference type="InterPro" id="IPR036390">
    <property type="entry name" value="WH_DNA-bd_sf"/>
</dbReference>
<dbReference type="InterPro" id="IPR036388">
    <property type="entry name" value="WH-like_DNA-bd_sf"/>
</dbReference>
<protein>
    <submittedName>
        <fullName evidence="5">GntR family transcriptional regulator</fullName>
    </submittedName>
</protein>
<dbReference type="PANTHER" id="PTHR43537">
    <property type="entry name" value="TRANSCRIPTIONAL REGULATOR, GNTR FAMILY"/>
    <property type="match status" value="1"/>
</dbReference>
<dbReference type="InterPro" id="IPR008920">
    <property type="entry name" value="TF_FadR/GntR_C"/>
</dbReference>
<evidence type="ECO:0000256" key="3">
    <source>
        <dbReference type="ARBA" id="ARBA00023163"/>
    </source>
</evidence>
<feature type="domain" description="HTH gntR-type" evidence="4">
    <location>
        <begin position="1"/>
        <end position="69"/>
    </location>
</feature>
<comment type="caution">
    <text evidence="5">The sequence shown here is derived from an EMBL/GenBank/DDBJ whole genome shotgun (WGS) entry which is preliminary data.</text>
</comment>
<dbReference type="SMART" id="SM00345">
    <property type="entry name" value="HTH_GNTR"/>
    <property type="match status" value="1"/>
</dbReference>
<dbReference type="OrthoDB" id="7989071at2"/>